<dbReference type="InterPro" id="IPR006162">
    <property type="entry name" value="Ppantetheine_attach_site"/>
</dbReference>
<dbReference type="Gene3D" id="3.30.300.30">
    <property type="match status" value="3"/>
</dbReference>
<feature type="domain" description="Carrier" evidence="4">
    <location>
        <begin position="2784"/>
        <end position="2861"/>
    </location>
</feature>
<dbReference type="Pfam" id="PF00501">
    <property type="entry name" value="AMP-binding"/>
    <property type="match status" value="3"/>
</dbReference>
<dbReference type="Pfam" id="PF00550">
    <property type="entry name" value="PP-binding"/>
    <property type="match status" value="3"/>
</dbReference>
<dbReference type="InterPro" id="IPR042099">
    <property type="entry name" value="ANL_N_sf"/>
</dbReference>
<dbReference type="InterPro" id="IPR010071">
    <property type="entry name" value="AA_adenyl_dom"/>
</dbReference>
<dbReference type="InterPro" id="IPR020806">
    <property type="entry name" value="PKS_PP-bd"/>
</dbReference>
<dbReference type="PANTHER" id="PTHR45527:SF1">
    <property type="entry name" value="FATTY ACID SYNTHASE"/>
    <property type="match status" value="1"/>
</dbReference>
<dbReference type="Proteomes" id="UP000464657">
    <property type="component" value="Chromosome"/>
</dbReference>
<dbReference type="Gene3D" id="3.30.559.10">
    <property type="entry name" value="Chloramphenicol acetyltransferase-like domain"/>
    <property type="match status" value="2"/>
</dbReference>
<dbReference type="InterPro" id="IPR009081">
    <property type="entry name" value="PP-bd_ACP"/>
</dbReference>
<dbReference type="InterPro" id="IPR020845">
    <property type="entry name" value="AMP-binding_CS"/>
</dbReference>
<evidence type="ECO:0000259" key="4">
    <source>
        <dbReference type="PROSITE" id="PS50075"/>
    </source>
</evidence>
<dbReference type="PROSITE" id="PS00455">
    <property type="entry name" value="AMP_BINDING"/>
    <property type="match status" value="3"/>
</dbReference>
<dbReference type="SUPFAM" id="SSF47336">
    <property type="entry name" value="ACP-like"/>
    <property type="match status" value="3"/>
</dbReference>
<accession>A0A7L4ZFG1</accession>
<dbReference type="GO" id="GO:0031177">
    <property type="term" value="F:phosphopantetheine binding"/>
    <property type="evidence" value="ECO:0007669"/>
    <property type="project" value="InterPro"/>
</dbReference>
<dbReference type="CDD" id="cd05930">
    <property type="entry name" value="A_NRPS"/>
    <property type="match status" value="3"/>
</dbReference>
<dbReference type="InterPro" id="IPR023213">
    <property type="entry name" value="CAT-like_dom_sf"/>
</dbReference>
<reference evidence="5 6" key="1">
    <citation type="journal article" date="2013" name="Int. J. Syst. Evol. Microbiol.">
        <title>Kordia antarctica sp. nov., isolated from Antarctic seawater.</title>
        <authorList>
            <person name="Baek K."/>
            <person name="Choi A."/>
            <person name="Kang I."/>
            <person name="Lee K."/>
            <person name="Cho J.C."/>
        </authorList>
    </citation>
    <scope>NUCLEOTIDE SEQUENCE [LARGE SCALE GENOMIC DNA]</scope>
    <source>
        <strain evidence="5 6">IMCC3317</strain>
    </source>
</reference>
<evidence type="ECO:0000256" key="2">
    <source>
        <dbReference type="ARBA" id="ARBA00022450"/>
    </source>
</evidence>
<dbReference type="Pfam" id="PF13193">
    <property type="entry name" value="AMP-binding_C"/>
    <property type="match status" value="1"/>
</dbReference>
<dbReference type="Gene3D" id="1.10.1200.10">
    <property type="entry name" value="ACP-like"/>
    <property type="match status" value="3"/>
</dbReference>
<dbReference type="KEGG" id="kan:IMCC3317_07580"/>
<keyword evidence="3" id="KW-0597">Phosphoprotein</keyword>
<dbReference type="InterPro" id="IPR036736">
    <property type="entry name" value="ACP-like_sf"/>
</dbReference>
<dbReference type="SUPFAM" id="SSF52777">
    <property type="entry name" value="CoA-dependent acyltransferases"/>
    <property type="match status" value="4"/>
</dbReference>
<dbReference type="InterPro" id="IPR000873">
    <property type="entry name" value="AMP-dep_synth/lig_dom"/>
</dbReference>
<evidence type="ECO:0000313" key="6">
    <source>
        <dbReference type="Proteomes" id="UP000464657"/>
    </source>
</evidence>
<evidence type="ECO:0000256" key="3">
    <source>
        <dbReference type="ARBA" id="ARBA00022553"/>
    </source>
</evidence>
<evidence type="ECO:0000313" key="5">
    <source>
        <dbReference type="EMBL" id="QHI35412.1"/>
    </source>
</evidence>
<dbReference type="EMBL" id="CP019288">
    <property type="protein sequence ID" value="QHI35412.1"/>
    <property type="molecule type" value="Genomic_DNA"/>
</dbReference>
<sequence length="2883" mass="329121">MYEQKDHVDLVAHASYSIAIGKDEIPYFSKLTNEKEIVEFTVLLTIFGILLKRHFDECHLVFSKLQQEQNSEVLFVLDTIQKESFKSYLNSIKKEVQETYKHALYNKKHVETLLRVEKIEDYSSFGFMYSHQNQPKKYQLPFQFSICKKENSYQLTLAYNEDFIEQHVAENFVNIFKLWLVNLEDHISQNIAEIPILTAGVKDKLLFEFNDVNENHGGSPTIIDLFEKQVAKTPKAIALTYQDKEFSYEDIEKHANQFARYLIEVKGIKSNDFVGVKLERTEHLVIAILSVLKAGATYVPIDVNYPEERITYIENDSNCVFVIDAEKLLEFSEIKNNYLNTKVAINTIANDLAYIIYTSGTTGNPKGVMITHSNAVQMIFWAQNEFDLAIFDVVFAATSHCFDLSVFEMFYTLSVGKKIRVLKDALAIAEYLPKEEKILLNTVPSAMRTIIDGGSDLNNVVVINLAGEPFPLDIASKLTKTNIIVKNLYGPSEDTTYSTAYTLQNKPYKTIPIGKPITNTQAYILDENLKLLPIGVIGKLYLAGAGITKGYLNRPELTDEKYIQNPFATETRMYDTGDLARWCPDGNIEFFGRKDHQVKLRGYRIELGEIENDILQFSEEMLGAVAAVKTVKNVQVLVGYYASLINIDKSKLRDYLAEKLPAYMIPTYFMRLKEIPLTPNGKVNRKALPDVSLTGIIKKEFVAPRNTVEEELVTIWQEVIGVSQIGIKDNFFELGGHSLMIAQIINRISKEMCMNVRYKTFHTHPTIEGISNALEEEQYTAIETFNLEKYPVTASQHRLWMLSQLEGGIDAYNITGALRLKGTLHIENFEKAFNLVIDRHEILRTYFDTDSEGTLRQYSIPTEDFNFKISFKDVSNSENALQKANQYIDHQITQGFSLSKAPLISASLVKIENNDVIFFIAMHHIISDGWSLEIFTSEVLQNYEKLQANTDIITEKLRIQFKDYAVWLDKNDTSEAFKNAKTYWMKQFEGELPILQLPSYTKRPTTKTYAGNYIEESFSENTLVQLKNFSQKHQVTLFMTLMAAVKTLLSRYSNQQDIIVGTPIAGRAHPDLENQLGLYLNTLAIRTSFEEDSTFSDLLNKEKQLLLDAYNYQNYPFDQLIEQLQLKRDTSRSPLFDVMVVLQNQQQSGLNTINDIENLSVATHEITRNTAQFDIAFTFSENDRLQLGIQYNTDIYDENFIKHIFIHLENIFNQITATPEITLSSIDLTSDAEKEVLLHVFNATDNIILDEVTVLDLFKEQVLKSPNALAIQCEGRKITYAELDAKSNELANYILQKINIAPKTFVAIQLERTEKLIIAELAILKTGAAYVPIDMEYPQNRVDYILKDSNAKLNVNNQFLIDFEKTKKDANPIQNSIFNEQLAYLIYTSGSTGKPKGVMISHKSLLNLCFWHQRTHNVTSKSNATLFAGIGFDASVLEIYPYLISGATLFPIQKDEIRFDISKLAAFFKENTITHAYVPTRVCQDLIEQEIEELHTNIFTGGEALSYSKPTSLRVFNYYGPTESTVVATYYNCQEKEVENIPIGKPVDNTKIYILTKENSLQPLGIIGELCISGEGLAQGYLNSPELTAEKFVPHPIEKGKRLYKTGDLARWLPNGNIEFAGRKDTQIKIRGFRIELGEIEQSIRNYAKTISQVLVIAKDIQGEKRLIAYYISSQAIESENLIKYLKEEIPSYMIPQYFKQLESIPLTANGKVAVKKLPEISSEDGILKAYVAPTNDIEKSIAAIWEKLLGQEKIGVDNDFFELGGHSLLLTKLLNAYHKTFNVALQLKDVYVHTKLKQHATLISGFEKTQYQEIPKLATQELYELSPTQMRYWMIHKIRGKSREFNIFTTFNLPENFDITLFNEAFNEVLKRHEILRTVYVESIGKASQKIISHQLEKIPTYATSNIAKEQVFHHEFDLESYPLFKTGIVTENGASQLFFNIHHSICDGWSMNIIVNDVMEIYHAKKSNTKPNISELSIQYKDYAAWQNSTMLSTQFEQQANYWKTKLNGDLPYLQLPYDFNTKVKTANTKAAYHTIAIDEKLKQKIEKLATKHNTSVFTIFVATLKIVLNRLTSENDIIIGIPAANRTHEQLKDVVGCFLNTLMLRDTIDKTGTFSSFLQNVNTTVIDALGNQNYSFEQLLEELHIPKDYSRFPISSVFLNMLDFEAKTLDTITNFESEQGEIEASPKFDFECYIKTFQNGFTIRSVYNSEYFKKETIVYWMNELVTTLTQVVENPATIINAIDIFNTPILSEPTVRPTNNFTFFEATEVTQNIAARFENQVEKYPNNIAVHCKDKNISYRSLNNYANQLAQHILTNVTNKTKRIALLLGHDERCVIGMLGVLKSGYGYVPIDINNPTNRIEYILQDSDCNVIICSDDTQEKALQLQAIQPELRILTLSKNQEEVATANLNKSIAPQTEAYVLYTSGSTGMPKGVLQIQKNVLHYIRVYTNEVHISENDKLSVFSTYTFDASVKDIYGAILNGATVCIYDIIENGLQQLPTWLALQKVTIIHMVPTLYRHFIKSLPKEEKIHTVRLLDLGGEACYKSDVELFKEYFPKDAFLINDYGPTEATIVSQKFVTNNTEITRNNLSLGKPVTETEVFIWDEANHELGIYQEGEIVFKSEYLSLGYLNKEEQTKKVFLASADGKSRIYKSGDIGRKLPNGEIEFLNRRDSQVKLNGQRIELSEIEYQLEQLENIKQVVVLVNTINETEYLTAYVQTVQTITITAEDIKRLLNEQLPNYMIPSIFMFMDEFPLTRTGKISRKELPLPELSNLKTKEYIAPENETEQTIVNIIAEALSIPSKEIGIHDSFFELGATSIKILELTNLVNQKLETKLRPIDFFQSPSVHAITNKIIHNDSNIVDKVEEDLSEKVDELLDLI</sequence>
<dbReference type="Pfam" id="PF00668">
    <property type="entry name" value="Condensation"/>
    <property type="match status" value="2"/>
</dbReference>
<dbReference type="NCBIfam" id="TIGR01733">
    <property type="entry name" value="AA-adenyl-dom"/>
    <property type="match status" value="3"/>
</dbReference>
<dbReference type="Gene3D" id="2.30.38.10">
    <property type="entry name" value="Luciferase, Domain 3"/>
    <property type="match status" value="2"/>
</dbReference>
<keyword evidence="2" id="KW-0596">Phosphopantetheine</keyword>
<comment type="cofactor">
    <cofactor evidence="1">
        <name>pantetheine 4'-phosphate</name>
        <dbReference type="ChEBI" id="CHEBI:47942"/>
    </cofactor>
</comment>
<dbReference type="Gene3D" id="3.40.50.980">
    <property type="match status" value="4"/>
</dbReference>
<keyword evidence="6" id="KW-1185">Reference proteome</keyword>
<dbReference type="PANTHER" id="PTHR45527">
    <property type="entry name" value="NONRIBOSOMAL PEPTIDE SYNTHETASE"/>
    <property type="match status" value="1"/>
</dbReference>
<dbReference type="NCBIfam" id="NF003417">
    <property type="entry name" value="PRK04813.1"/>
    <property type="match status" value="3"/>
</dbReference>
<name>A0A7L4ZFG1_9FLAO</name>
<dbReference type="FunFam" id="2.30.38.10:FF:000001">
    <property type="entry name" value="Non-ribosomal peptide synthetase PvdI"/>
    <property type="match status" value="2"/>
</dbReference>
<proteinExistence type="predicted"/>
<gene>
    <name evidence="5" type="primary">tycC_7</name>
    <name evidence="5" type="ORF">IMCC3317_07580</name>
</gene>
<dbReference type="CDD" id="cd19531">
    <property type="entry name" value="LCL_NRPS-like"/>
    <property type="match status" value="2"/>
</dbReference>
<dbReference type="InterPro" id="IPR025110">
    <property type="entry name" value="AMP-bd_C"/>
</dbReference>
<organism evidence="5 6">
    <name type="scientific">Kordia antarctica</name>
    <dbReference type="NCBI Taxonomy" id="1218801"/>
    <lineage>
        <taxon>Bacteria</taxon>
        <taxon>Pseudomonadati</taxon>
        <taxon>Bacteroidota</taxon>
        <taxon>Flavobacteriia</taxon>
        <taxon>Flavobacteriales</taxon>
        <taxon>Flavobacteriaceae</taxon>
        <taxon>Kordia</taxon>
    </lineage>
</organism>
<dbReference type="Gene3D" id="3.40.50.12780">
    <property type="entry name" value="N-terminal domain of ligase-like"/>
    <property type="match status" value="1"/>
</dbReference>
<evidence type="ECO:0000256" key="1">
    <source>
        <dbReference type="ARBA" id="ARBA00001957"/>
    </source>
</evidence>
<dbReference type="GO" id="GO:0005737">
    <property type="term" value="C:cytoplasm"/>
    <property type="evidence" value="ECO:0007669"/>
    <property type="project" value="TreeGrafter"/>
</dbReference>
<dbReference type="FunFam" id="3.40.50.980:FF:000001">
    <property type="entry name" value="Non-ribosomal peptide synthetase"/>
    <property type="match status" value="1"/>
</dbReference>
<feature type="domain" description="Carrier" evidence="4">
    <location>
        <begin position="703"/>
        <end position="778"/>
    </location>
</feature>
<feature type="domain" description="Carrier" evidence="4">
    <location>
        <begin position="1733"/>
        <end position="1808"/>
    </location>
</feature>
<dbReference type="PROSITE" id="PS00012">
    <property type="entry name" value="PHOSPHOPANTETHEINE"/>
    <property type="match status" value="1"/>
</dbReference>
<dbReference type="Gene3D" id="3.30.559.30">
    <property type="entry name" value="Nonribosomal peptide synthetase, condensation domain"/>
    <property type="match status" value="3"/>
</dbReference>
<dbReference type="InterPro" id="IPR001242">
    <property type="entry name" value="Condensation_dom"/>
</dbReference>
<dbReference type="SUPFAM" id="SSF56801">
    <property type="entry name" value="Acetyl-CoA synthetase-like"/>
    <property type="match status" value="3"/>
</dbReference>
<dbReference type="InterPro" id="IPR045851">
    <property type="entry name" value="AMP-bd_C_sf"/>
</dbReference>
<dbReference type="FunFam" id="3.30.300.30:FF:000015">
    <property type="entry name" value="Nonribosomal peptide synthase SidD"/>
    <property type="match status" value="1"/>
</dbReference>
<dbReference type="SMART" id="SM00823">
    <property type="entry name" value="PKS_PP"/>
    <property type="match status" value="1"/>
</dbReference>
<protein>
    <submittedName>
        <fullName evidence="5">Tyrocidine synthase 3</fullName>
    </submittedName>
</protein>
<dbReference type="GO" id="GO:0003824">
    <property type="term" value="F:catalytic activity"/>
    <property type="evidence" value="ECO:0007669"/>
    <property type="project" value="InterPro"/>
</dbReference>
<dbReference type="GO" id="GO:0043041">
    <property type="term" value="P:amino acid activation for nonribosomal peptide biosynthetic process"/>
    <property type="evidence" value="ECO:0007669"/>
    <property type="project" value="TreeGrafter"/>
</dbReference>
<dbReference type="GO" id="GO:0044550">
    <property type="term" value="P:secondary metabolite biosynthetic process"/>
    <property type="evidence" value="ECO:0007669"/>
    <property type="project" value="TreeGrafter"/>
</dbReference>
<dbReference type="PROSITE" id="PS50075">
    <property type="entry name" value="CARRIER"/>
    <property type="match status" value="3"/>
</dbReference>